<dbReference type="EMBL" id="SNRW01003214">
    <property type="protein sequence ID" value="KAA6390447.1"/>
    <property type="molecule type" value="Genomic_DNA"/>
</dbReference>
<evidence type="ECO:0000313" key="1">
    <source>
        <dbReference type="EMBL" id="KAA6390447.1"/>
    </source>
</evidence>
<dbReference type="OrthoDB" id="10500762at2759"/>
<dbReference type="AlphaFoldDB" id="A0A5J4W6G2"/>
<accession>A0A5J4W6G2</accession>
<evidence type="ECO:0000313" key="2">
    <source>
        <dbReference type="Proteomes" id="UP000324800"/>
    </source>
</evidence>
<gene>
    <name evidence="1" type="ORF">EZS28_014026</name>
</gene>
<dbReference type="Proteomes" id="UP000324800">
    <property type="component" value="Unassembled WGS sequence"/>
</dbReference>
<sequence length="467" mass="51863">MAVGIFSKIKQLVQKVGKGLQWANDNVYKPFIKPFAKPILGALGPVGQTIGKGLDVASSFLDYGYGTIEETLLGNAVVPFTNDGEHHYSIKEIKPESQMPALFDKEIIISLSDTDHDITQIQNSFLSVVLTANIQLDDKFEKIDESYKDGLVLFVGLKSACGTYISMRESEELIGNQTAVPYTIPIRFRVSIPLDDLLIFSAFTDYSNEVTANMAGYKASDECHNRVRQFYSQRPFVVPAQRVEVWPFPTSATLTGIRTSQNIPLSHVTDFCLLFPKDASATTCFEYTCYHNVQITTCGRNFPDMPMNTFDQQFFQLQLNASNLDLLFEATDEFEDALTTPRNTATRRLNIHTDLTSFLITFQCERNSNGALTFDGLDTQNQNTSVELRGAPIYQGATDSYYNVDTSGKRPPPPILCTVHDTFWLFSPAAGGSCIYMTQTIHLMNGGVVIGENGQNGVGFALPYAHQ</sequence>
<name>A0A5J4W6G2_9EUKA</name>
<comment type="caution">
    <text evidence="1">The sequence shown here is derived from an EMBL/GenBank/DDBJ whole genome shotgun (WGS) entry which is preliminary data.</text>
</comment>
<reference evidence="1 2" key="1">
    <citation type="submission" date="2019-03" db="EMBL/GenBank/DDBJ databases">
        <title>Single cell metagenomics reveals metabolic interactions within the superorganism composed of flagellate Streblomastix strix and complex community of Bacteroidetes bacteria on its surface.</title>
        <authorList>
            <person name="Treitli S.C."/>
            <person name="Kolisko M."/>
            <person name="Husnik F."/>
            <person name="Keeling P."/>
            <person name="Hampl V."/>
        </authorList>
    </citation>
    <scope>NUCLEOTIDE SEQUENCE [LARGE SCALE GENOMIC DNA]</scope>
    <source>
        <strain evidence="1">ST1C</strain>
    </source>
</reference>
<proteinExistence type="predicted"/>
<organism evidence="1 2">
    <name type="scientific">Streblomastix strix</name>
    <dbReference type="NCBI Taxonomy" id="222440"/>
    <lineage>
        <taxon>Eukaryota</taxon>
        <taxon>Metamonada</taxon>
        <taxon>Preaxostyla</taxon>
        <taxon>Oxymonadida</taxon>
        <taxon>Streblomastigidae</taxon>
        <taxon>Streblomastix</taxon>
    </lineage>
</organism>
<protein>
    <submittedName>
        <fullName evidence="1">Uncharacterized protein</fullName>
    </submittedName>
</protein>